<gene>
    <name evidence="18" type="ORF">EOD39_12237</name>
</gene>
<evidence type="ECO:0000256" key="2">
    <source>
        <dbReference type="ARBA" id="ARBA00004609"/>
    </source>
</evidence>
<dbReference type="GO" id="GO:0005886">
    <property type="term" value="C:plasma membrane"/>
    <property type="evidence" value="ECO:0007669"/>
    <property type="project" value="UniProtKB-SubCell"/>
</dbReference>
<evidence type="ECO:0000256" key="10">
    <source>
        <dbReference type="ARBA" id="ARBA00023136"/>
    </source>
</evidence>
<evidence type="ECO:0000256" key="8">
    <source>
        <dbReference type="ARBA" id="ARBA00022729"/>
    </source>
</evidence>
<evidence type="ECO:0000256" key="7">
    <source>
        <dbReference type="ARBA" id="ARBA00022622"/>
    </source>
</evidence>
<dbReference type="GO" id="GO:0016477">
    <property type="term" value="P:cell migration"/>
    <property type="evidence" value="ECO:0007669"/>
    <property type="project" value="TreeGrafter"/>
</dbReference>
<dbReference type="PANTHER" id="PTHR10822:SF8">
    <property type="entry name" value="GLYPICAN-1"/>
    <property type="match status" value="1"/>
</dbReference>
<dbReference type="PANTHER" id="PTHR10822">
    <property type="entry name" value="GLYPICAN"/>
    <property type="match status" value="1"/>
</dbReference>
<keyword evidence="9 16" id="KW-0654">Proteoglycan</keyword>
<reference evidence="18 19" key="1">
    <citation type="submission" date="2019-01" db="EMBL/GenBank/DDBJ databases">
        <title>Draft Genome and Complete Hox-Cluster Characterization of the Sterlet Sturgeon (Acipenser ruthenus).</title>
        <authorList>
            <person name="Wei Q."/>
        </authorList>
    </citation>
    <scope>NUCLEOTIDE SEQUENCE [LARGE SCALE GENOMIC DNA]</scope>
    <source>
        <strain evidence="18">WHYD16114868_AA</strain>
        <tissue evidence="18">Blood</tissue>
    </source>
</reference>
<evidence type="ECO:0000256" key="1">
    <source>
        <dbReference type="ARBA" id="ARBA00004239"/>
    </source>
</evidence>
<keyword evidence="14 16" id="KW-0449">Lipoprotein</keyword>
<evidence type="ECO:0000256" key="15">
    <source>
        <dbReference type="RuleBase" id="RU003518"/>
    </source>
</evidence>
<keyword evidence="10 16" id="KW-0472">Membrane</keyword>
<protein>
    <recommendedName>
        <fullName evidence="4">Glypican-1</fullName>
    </recommendedName>
</protein>
<dbReference type="GO" id="GO:0009986">
    <property type="term" value="C:cell surface"/>
    <property type="evidence" value="ECO:0007669"/>
    <property type="project" value="TreeGrafter"/>
</dbReference>
<evidence type="ECO:0000256" key="9">
    <source>
        <dbReference type="ARBA" id="ARBA00022974"/>
    </source>
</evidence>
<feature type="region of interest" description="Disordered" evidence="17">
    <location>
        <begin position="93"/>
        <end position="182"/>
    </location>
</feature>
<evidence type="ECO:0000256" key="4">
    <source>
        <dbReference type="ARBA" id="ARBA00014714"/>
    </source>
</evidence>
<evidence type="ECO:0000256" key="5">
    <source>
        <dbReference type="ARBA" id="ARBA00022475"/>
    </source>
</evidence>
<evidence type="ECO:0000256" key="6">
    <source>
        <dbReference type="ARBA" id="ARBA00022525"/>
    </source>
</evidence>
<name>A0A444ULQ9_ACIRT</name>
<evidence type="ECO:0000256" key="16">
    <source>
        <dbReference type="RuleBase" id="RU003519"/>
    </source>
</evidence>
<dbReference type="GO" id="GO:1905475">
    <property type="term" value="P:regulation of protein localization to membrane"/>
    <property type="evidence" value="ECO:0007669"/>
    <property type="project" value="TreeGrafter"/>
</dbReference>
<keyword evidence="12" id="KW-0325">Glycoprotein</keyword>
<dbReference type="Proteomes" id="UP000289886">
    <property type="component" value="Unassembled WGS sequence"/>
</dbReference>
<evidence type="ECO:0000256" key="11">
    <source>
        <dbReference type="ARBA" id="ARBA00023157"/>
    </source>
</evidence>
<feature type="compositionally biased region" description="Polar residues" evidence="17">
    <location>
        <begin position="169"/>
        <end position="181"/>
    </location>
</feature>
<evidence type="ECO:0000256" key="3">
    <source>
        <dbReference type="ARBA" id="ARBA00010260"/>
    </source>
</evidence>
<keyword evidence="5" id="KW-1003">Cell membrane</keyword>
<dbReference type="GO" id="GO:0005576">
    <property type="term" value="C:extracellular region"/>
    <property type="evidence" value="ECO:0007669"/>
    <property type="project" value="UniProtKB-SubCell"/>
</dbReference>
<evidence type="ECO:0000256" key="14">
    <source>
        <dbReference type="ARBA" id="ARBA00023288"/>
    </source>
</evidence>
<comment type="function">
    <text evidence="16">Cell surface proteoglycan.</text>
</comment>
<keyword evidence="11" id="KW-1015">Disulfide bond</keyword>
<comment type="caution">
    <text evidence="18">The sequence shown here is derived from an EMBL/GenBank/DDBJ whole genome shotgun (WGS) entry which is preliminary data.</text>
</comment>
<proteinExistence type="inferred from homology"/>
<keyword evidence="8" id="KW-0732">Signal</keyword>
<accession>A0A444ULQ9</accession>
<dbReference type="GO" id="GO:0040037">
    <property type="term" value="P:negative regulation of fibroblast growth factor receptor signaling pathway"/>
    <property type="evidence" value="ECO:0007669"/>
    <property type="project" value="TreeGrafter"/>
</dbReference>
<dbReference type="GO" id="GO:0017134">
    <property type="term" value="F:fibroblast growth factor binding"/>
    <property type="evidence" value="ECO:0007669"/>
    <property type="project" value="TreeGrafter"/>
</dbReference>
<dbReference type="AlphaFoldDB" id="A0A444ULQ9"/>
<evidence type="ECO:0000313" key="18">
    <source>
        <dbReference type="EMBL" id="RXM36101.1"/>
    </source>
</evidence>
<keyword evidence="19" id="KW-1185">Reference proteome</keyword>
<feature type="compositionally biased region" description="Low complexity" evidence="17">
    <location>
        <begin position="93"/>
        <end position="104"/>
    </location>
</feature>
<dbReference type="Pfam" id="PF01153">
    <property type="entry name" value="Glypican"/>
    <property type="match status" value="1"/>
</dbReference>
<dbReference type="EMBL" id="SCEB01214305">
    <property type="protein sequence ID" value="RXM36101.1"/>
    <property type="molecule type" value="Genomic_DNA"/>
</dbReference>
<comment type="subcellular location">
    <subcellularLocation>
        <location evidence="2 16">Cell membrane</location>
        <topology evidence="2 16">Lipid-anchor</topology>
        <topology evidence="2 16">GPI-anchor</topology>
    </subcellularLocation>
    <subcellularLocation>
        <location evidence="1">Secreted</location>
        <location evidence="1">Extracellular space</location>
    </subcellularLocation>
</comment>
<keyword evidence="13 16" id="KW-0357">Heparan sulfate</keyword>
<evidence type="ECO:0000256" key="17">
    <source>
        <dbReference type="SAM" id="MobiDB-lite"/>
    </source>
</evidence>
<evidence type="ECO:0000256" key="12">
    <source>
        <dbReference type="ARBA" id="ARBA00023180"/>
    </source>
</evidence>
<keyword evidence="6" id="KW-0964">Secreted</keyword>
<sequence length="224" mass="22668">MGDGLASQINNPEVDIDITKPDITIRQQIMQLKIMTNRLKNAYNGNDVDFQDTSDDISGSGSAMGCPEEVGRWVGPDSGNPVDMDVASGAQVGDQAAAAAYRDASPGDHGATSGPPGEAKQEIRSPTAWRCSNQGARPSDKRSCVGNSGSGDGGSCVGYSRSGEGGSRAGQSGSGNTSTEWGNPAMAALAAVRGTLKGLRQGQLAFAVLPRAAGAEAAEVGPAG</sequence>
<dbReference type="GO" id="GO:0098552">
    <property type="term" value="C:side of membrane"/>
    <property type="evidence" value="ECO:0007669"/>
    <property type="project" value="UniProtKB-KW"/>
</dbReference>
<keyword evidence="7 16" id="KW-0336">GPI-anchor</keyword>
<evidence type="ECO:0000256" key="13">
    <source>
        <dbReference type="ARBA" id="ARBA00023207"/>
    </source>
</evidence>
<evidence type="ECO:0000313" key="19">
    <source>
        <dbReference type="Proteomes" id="UP000289886"/>
    </source>
</evidence>
<comment type="similarity">
    <text evidence="3 15">Belongs to the glypican family.</text>
</comment>
<dbReference type="GO" id="GO:0045202">
    <property type="term" value="C:synapse"/>
    <property type="evidence" value="ECO:0007669"/>
    <property type="project" value="TreeGrafter"/>
</dbReference>
<dbReference type="InterPro" id="IPR001863">
    <property type="entry name" value="Glypican"/>
</dbReference>
<organism evidence="18 19">
    <name type="scientific">Acipenser ruthenus</name>
    <name type="common">Sterlet sturgeon</name>
    <dbReference type="NCBI Taxonomy" id="7906"/>
    <lineage>
        <taxon>Eukaryota</taxon>
        <taxon>Metazoa</taxon>
        <taxon>Chordata</taxon>
        <taxon>Craniata</taxon>
        <taxon>Vertebrata</taxon>
        <taxon>Euteleostomi</taxon>
        <taxon>Actinopterygii</taxon>
        <taxon>Chondrostei</taxon>
        <taxon>Acipenseriformes</taxon>
        <taxon>Acipenseridae</taxon>
        <taxon>Acipenser</taxon>
    </lineage>
</organism>